<dbReference type="InterPro" id="IPR058588">
    <property type="entry name" value="E2-CBASS"/>
</dbReference>
<dbReference type="AlphaFoldDB" id="A0A847UA33"/>
<name>A0A847UA33_9EURY</name>
<dbReference type="EMBL" id="WOYG01000001">
    <property type="protein sequence ID" value="NLV08340.1"/>
    <property type="molecule type" value="Genomic_DNA"/>
</dbReference>
<proteinExistence type="predicted"/>
<organism evidence="2 3">
    <name type="scientific">Halomicrobium mukohataei</name>
    <dbReference type="NCBI Taxonomy" id="57705"/>
    <lineage>
        <taxon>Archaea</taxon>
        <taxon>Methanobacteriati</taxon>
        <taxon>Methanobacteriota</taxon>
        <taxon>Stenosarchaea group</taxon>
        <taxon>Halobacteria</taxon>
        <taxon>Halobacteriales</taxon>
        <taxon>Haloarculaceae</taxon>
        <taxon>Halomicrobium</taxon>
    </lineage>
</organism>
<evidence type="ECO:0000313" key="3">
    <source>
        <dbReference type="Proteomes" id="UP000608662"/>
    </source>
</evidence>
<dbReference type="CDD" id="cd00195">
    <property type="entry name" value="UBCc_UEV"/>
    <property type="match status" value="1"/>
</dbReference>
<dbReference type="SUPFAM" id="SSF54495">
    <property type="entry name" value="UBC-like"/>
    <property type="match status" value="1"/>
</dbReference>
<dbReference type="Proteomes" id="UP000608662">
    <property type="component" value="Unassembled WGS sequence"/>
</dbReference>
<accession>A0A847UA33</accession>
<dbReference type="RefSeq" id="WP_170092374.1">
    <property type="nucleotide sequence ID" value="NZ_WOYG01000001.1"/>
</dbReference>
<dbReference type="Pfam" id="PF26395">
    <property type="entry name" value="E2-CBASS"/>
    <property type="match status" value="1"/>
</dbReference>
<evidence type="ECO:0000259" key="1">
    <source>
        <dbReference type="Pfam" id="PF26395"/>
    </source>
</evidence>
<gene>
    <name evidence="2" type="ORF">GOC74_00045</name>
</gene>
<dbReference type="OrthoDB" id="350243at2157"/>
<comment type="caution">
    <text evidence="2">The sequence shown here is derived from an EMBL/GenBank/DDBJ whole genome shotgun (WGS) entry which is preliminary data.</text>
</comment>
<dbReference type="InterPro" id="IPR016135">
    <property type="entry name" value="UBQ-conjugating_enzyme/RWD"/>
</dbReference>
<protein>
    <recommendedName>
        <fullName evidence="1">Type II CBASS E2 protein domain-containing protein</fullName>
    </recommendedName>
</protein>
<evidence type="ECO:0000313" key="2">
    <source>
        <dbReference type="EMBL" id="NLV08340.1"/>
    </source>
</evidence>
<reference evidence="2" key="1">
    <citation type="submission" date="2019-12" db="EMBL/GenBank/DDBJ databases">
        <title>Whole-genome sequence of Halomicrobium mukohataei pws1.</title>
        <authorList>
            <person name="Verma D.K."/>
            <person name="Gopal K."/>
            <person name="Prasad E.S."/>
        </authorList>
    </citation>
    <scope>NUCLEOTIDE SEQUENCE</scope>
    <source>
        <strain evidence="2">Pws1</strain>
    </source>
</reference>
<dbReference type="Gene3D" id="3.10.110.10">
    <property type="entry name" value="Ubiquitin Conjugating Enzyme"/>
    <property type="match status" value="1"/>
</dbReference>
<sequence>MRDLLTGTTIKEQTWEASTWYEQDPERLRIEKKVMKERFPQFSIKIHGEELFWEGTLRSNSNNRYEVAIFYPNDYPYSAPEPYITDPDITQYNPPHIYANGQLCVFEQTDGTWERKSTAATMVTLIAPWIGAFEHWQETGYWPGPEAD</sequence>
<feature type="domain" description="Type II CBASS E2 protein" evidence="1">
    <location>
        <begin position="32"/>
        <end position="147"/>
    </location>
</feature>